<dbReference type="KEGG" id="glj:GKIL_3995"/>
<accession>U5QMU3</accession>
<dbReference type="PANTHER" id="PTHR32309:SF13">
    <property type="entry name" value="FERRIC ENTEROBACTIN TRANSPORT PROTEIN FEPE"/>
    <property type="match status" value="1"/>
</dbReference>
<dbReference type="AlphaFoldDB" id="U5QMU3"/>
<dbReference type="EMBL" id="CP003587">
    <property type="protein sequence ID" value="AGY60241.1"/>
    <property type="molecule type" value="Genomic_DNA"/>
</dbReference>
<organism evidence="3 4">
    <name type="scientific">Gloeobacter kilaueensis (strain ATCC BAA-2537 / CCAP 1431/1 / ULC 316 / JS1)</name>
    <dbReference type="NCBI Taxonomy" id="1183438"/>
    <lineage>
        <taxon>Bacteria</taxon>
        <taxon>Bacillati</taxon>
        <taxon>Cyanobacteriota</taxon>
        <taxon>Cyanophyceae</taxon>
        <taxon>Gloeobacterales</taxon>
        <taxon>Gloeobacteraceae</taxon>
        <taxon>Gloeobacter</taxon>
    </lineage>
</organism>
<name>U5QMU3_GLOK1</name>
<dbReference type="RefSeq" id="WP_023175578.1">
    <property type="nucleotide sequence ID" value="NC_022600.1"/>
</dbReference>
<dbReference type="InterPro" id="IPR050445">
    <property type="entry name" value="Bact_polysacc_biosynth/exp"/>
</dbReference>
<evidence type="ECO:0000256" key="2">
    <source>
        <dbReference type="SAM" id="Phobius"/>
    </source>
</evidence>
<evidence type="ECO:0008006" key="5">
    <source>
        <dbReference type="Google" id="ProtNLM"/>
    </source>
</evidence>
<keyword evidence="1" id="KW-0175">Coiled coil</keyword>
<feature type="transmembrane region" description="Helical" evidence="2">
    <location>
        <begin position="433"/>
        <end position="455"/>
    </location>
</feature>
<keyword evidence="2" id="KW-0812">Transmembrane</keyword>
<dbReference type="GO" id="GO:0004713">
    <property type="term" value="F:protein tyrosine kinase activity"/>
    <property type="evidence" value="ECO:0007669"/>
    <property type="project" value="TreeGrafter"/>
</dbReference>
<protein>
    <recommendedName>
        <fullName evidence="5">Lipopolysaccharide biosynthesis protein</fullName>
    </recommendedName>
</protein>
<proteinExistence type="predicted"/>
<reference evidence="3 4" key="1">
    <citation type="journal article" date="2013" name="PLoS ONE">
        <title>Cultivation and Complete Genome Sequencing of Gloeobacter kilaueensis sp. nov., from a Lava Cave in Kilauea Caldera, Hawai'i.</title>
        <authorList>
            <person name="Saw J.H."/>
            <person name="Schatz M."/>
            <person name="Brown M.V."/>
            <person name="Kunkel D.D."/>
            <person name="Foster J.S."/>
            <person name="Shick H."/>
            <person name="Christensen S."/>
            <person name="Hou S."/>
            <person name="Wan X."/>
            <person name="Donachie S.P."/>
        </authorList>
    </citation>
    <scope>NUCLEOTIDE SEQUENCE [LARGE SCALE GENOMIC DNA]</scope>
    <source>
        <strain evidence="4">JS</strain>
    </source>
</reference>
<dbReference type="GO" id="GO:0005886">
    <property type="term" value="C:plasma membrane"/>
    <property type="evidence" value="ECO:0007669"/>
    <property type="project" value="TreeGrafter"/>
</dbReference>
<dbReference type="Proteomes" id="UP000017396">
    <property type="component" value="Chromosome"/>
</dbReference>
<feature type="coiled-coil region" evidence="1">
    <location>
        <begin position="349"/>
        <end position="376"/>
    </location>
</feature>
<dbReference type="HOGENOM" id="CLU_044332_0_0_3"/>
<evidence type="ECO:0000313" key="3">
    <source>
        <dbReference type="EMBL" id="AGY60241.1"/>
    </source>
</evidence>
<dbReference type="eggNOG" id="COG3206">
    <property type="taxonomic scope" value="Bacteria"/>
</dbReference>
<sequence length="463" mass="49774">MTKAFPVPELPRDLGGPKLSVSRHLLLGLAANVGIWGLAAAFLVGAPRSYTSEWALILPGSGMGTNITLADVGQASSSVNSPYASSSIDPRANYKAVAESEPVLQAAAKSLGLTARTFGQPRIKLPDQSSVIEFALNASTPELAQKKSRALEAAFEKRLDQLRTDEMERREASIEAATASARQKLQRAQQAVLRYKAHSGLSSTDQVSNLTATIEQLHKEQAEVLAQGRLTSTQLAQLTQTMKLSPGGAADAFVLQADQIFQEHLKDYSEATTALQVLQTKWGANHPTVAKELARREAAHTGMIERARALLGSQANDNRLQQLSLMSSAAGGGSRENLFRELVATQAQSRGLAGQAEELTRQIAKLETKLRMRTAQQTGLEGLQRNLQLAETVFTSTLAKLDVGKSDIYASYPLAQQLIAPQLPEEPSFPSPLYTLLGALVGSFLVSAGIFAHWLRGRTDEAA</sequence>
<keyword evidence="2" id="KW-1133">Transmembrane helix</keyword>
<keyword evidence="4" id="KW-1185">Reference proteome</keyword>
<dbReference type="OrthoDB" id="6148968at2"/>
<keyword evidence="2" id="KW-0472">Membrane</keyword>
<gene>
    <name evidence="3" type="ORF">GKIL_3995</name>
</gene>
<dbReference type="PANTHER" id="PTHR32309">
    <property type="entry name" value="TYROSINE-PROTEIN KINASE"/>
    <property type="match status" value="1"/>
</dbReference>
<evidence type="ECO:0000256" key="1">
    <source>
        <dbReference type="SAM" id="Coils"/>
    </source>
</evidence>
<dbReference type="STRING" id="1183438.GKIL_3995"/>
<evidence type="ECO:0000313" key="4">
    <source>
        <dbReference type="Proteomes" id="UP000017396"/>
    </source>
</evidence>